<dbReference type="OrthoDB" id="9180256at2"/>
<accession>A0A5J5G2B3</accession>
<feature type="transmembrane region" description="Helical" evidence="4">
    <location>
        <begin position="338"/>
        <end position="361"/>
    </location>
</feature>
<protein>
    <submittedName>
        <fullName evidence="6">MFS transporter</fullName>
    </submittedName>
</protein>
<feature type="transmembrane region" description="Helical" evidence="4">
    <location>
        <begin position="218"/>
        <end position="241"/>
    </location>
</feature>
<comment type="caution">
    <text evidence="6">The sequence shown here is derived from an EMBL/GenBank/DDBJ whole genome shotgun (WGS) entry which is preliminary data.</text>
</comment>
<dbReference type="Proteomes" id="UP000335415">
    <property type="component" value="Unassembled WGS sequence"/>
</dbReference>
<dbReference type="PROSITE" id="PS50850">
    <property type="entry name" value="MFS"/>
    <property type="match status" value="1"/>
</dbReference>
<dbReference type="PANTHER" id="PTHR23542">
    <property type="match status" value="1"/>
</dbReference>
<reference evidence="6 7" key="1">
    <citation type="submission" date="2019-09" db="EMBL/GenBank/DDBJ databases">
        <authorList>
            <person name="Li Y."/>
        </authorList>
    </citation>
    <scope>NUCLEOTIDE SEQUENCE [LARGE SCALE GENOMIC DNA]</scope>
    <source>
        <strain evidence="6 7">L3-3HA</strain>
    </source>
</reference>
<evidence type="ECO:0000259" key="5">
    <source>
        <dbReference type="PROSITE" id="PS50850"/>
    </source>
</evidence>
<evidence type="ECO:0000256" key="4">
    <source>
        <dbReference type="SAM" id="Phobius"/>
    </source>
</evidence>
<dbReference type="InterPro" id="IPR036259">
    <property type="entry name" value="MFS_trans_sf"/>
</dbReference>
<feature type="transmembrane region" description="Helical" evidence="4">
    <location>
        <begin position="247"/>
        <end position="268"/>
    </location>
</feature>
<sequence length="398" mass="41144">MANPYRALFAAPGTRGFTLAGLLARIPLPMTGIGIITMLAQLRGSYALAGAVSATFVLTFALLSPQISRLVDRHGQSRVLPAAMAISVTGLLIVIAGCWRQAPDWILFLGALLAGFMPSMSAMVRARWTAIYRGQPPLQTAYSLETVLDEVTFIAGPPLSVGLSVATFPQAGPLAAALLLVPGVFALVIQRGTEPPVKTLSVATDEAKPVFQLANVRLLTLLMVAMGVIVGTVDIVSVAFSEQQGRPAAASLILSVYAIGSCMAGLLFGALKLRTPLPHLLLLGGLATAATTLPLLLAGSIPALAGAVLAAGLFFAPTMIVAMSLVERLVPESRLTEGMTWLLAGLNIGVALGAVASGLVVDDGGARAGFTVSLCAGALVLLVTLWSYQRLHAHNSPV</sequence>
<keyword evidence="1 4" id="KW-0812">Transmembrane</keyword>
<keyword evidence="2 4" id="KW-1133">Transmembrane helix</keyword>
<evidence type="ECO:0000256" key="1">
    <source>
        <dbReference type="ARBA" id="ARBA00022692"/>
    </source>
</evidence>
<feature type="transmembrane region" description="Helical" evidence="4">
    <location>
        <begin position="105"/>
        <end position="124"/>
    </location>
</feature>
<feature type="transmembrane region" description="Helical" evidence="4">
    <location>
        <begin position="46"/>
        <end position="67"/>
    </location>
</feature>
<organism evidence="6 7">
    <name type="scientific">Affinibrenneria salicis</name>
    <dbReference type="NCBI Taxonomy" id="2590031"/>
    <lineage>
        <taxon>Bacteria</taxon>
        <taxon>Pseudomonadati</taxon>
        <taxon>Pseudomonadota</taxon>
        <taxon>Gammaproteobacteria</taxon>
        <taxon>Enterobacterales</taxon>
        <taxon>Pectobacteriaceae</taxon>
        <taxon>Affinibrenneria</taxon>
    </lineage>
</organism>
<feature type="transmembrane region" description="Helical" evidence="4">
    <location>
        <begin position="367"/>
        <end position="388"/>
    </location>
</feature>
<feature type="transmembrane region" description="Helical" evidence="4">
    <location>
        <begin position="79"/>
        <end position="99"/>
    </location>
</feature>
<keyword evidence="3 4" id="KW-0472">Membrane</keyword>
<evidence type="ECO:0000256" key="3">
    <source>
        <dbReference type="ARBA" id="ARBA00023136"/>
    </source>
</evidence>
<evidence type="ECO:0000313" key="6">
    <source>
        <dbReference type="EMBL" id="KAA9000709.1"/>
    </source>
</evidence>
<evidence type="ECO:0000256" key="2">
    <source>
        <dbReference type="ARBA" id="ARBA00022989"/>
    </source>
</evidence>
<dbReference type="InterPro" id="IPR011701">
    <property type="entry name" value="MFS"/>
</dbReference>
<evidence type="ECO:0000313" key="7">
    <source>
        <dbReference type="Proteomes" id="UP000335415"/>
    </source>
</evidence>
<feature type="domain" description="Major facilitator superfamily (MFS) profile" evidence="5">
    <location>
        <begin position="215"/>
        <end position="398"/>
    </location>
</feature>
<name>A0A5J5G2B3_9GAMM</name>
<keyword evidence="7" id="KW-1185">Reference proteome</keyword>
<feature type="transmembrane region" description="Helical" evidence="4">
    <location>
        <begin position="280"/>
        <end position="297"/>
    </location>
</feature>
<proteinExistence type="predicted"/>
<dbReference type="AlphaFoldDB" id="A0A5J5G2B3"/>
<feature type="transmembrane region" description="Helical" evidence="4">
    <location>
        <begin position="16"/>
        <end position="40"/>
    </location>
</feature>
<feature type="transmembrane region" description="Helical" evidence="4">
    <location>
        <begin position="303"/>
        <end position="326"/>
    </location>
</feature>
<dbReference type="Gene3D" id="1.20.1250.20">
    <property type="entry name" value="MFS general substrate transporter like domains"/>
    <property type="match status" value="2"/>
</dbReference>
<dbReference type="RefSeq" id="WP_150434976.1">
    <property type="nucleotide sequence ID" value="NZ_VYKJ01000004.1"/>
</dbReference>
<gene>
    <name evidence="6" type="ORF">FJU30_10895</name>
</gene>
<dbReference type="EMBL" id="VYKJ01000004">
    <property type="protein sequence ID" value="KAA9000709.1"/>
    <property type="molecule type" value="Genomic_DNA"/>
</dbReference>
<dbReference type="GO" id="GO:0022857">
    <property type="term" value="F:transmembrane transporter activity"/>
    <property type="evidence" value="ECO:0007669"/>
    <property type="project" value="InterPro"/>
</dbReference>
<dbReference type="InterPro" id="IPR020846">
    <property type="entry name" value="MFS_dom"/>
</dbReference>
<dbReference type="PANTHER" id="PTHR23542:SF1">
    <property type="entry name" value="MAJOR FACILITATOR SUPERFAMILY (MFS) PROFILE DOMAIN-CONTAINING PROTEIN"/>
    <property type="match status" value="1"/>
</dbReference>
<dbReference type="SUPFAM" id="SSF103473">
    <property type="entry name" value="MFS general substrate transporter"/>
    <property type="match status" value="1"/>
</dbReference>
<dbReference type="Pfam" id="PF07690">
    <property type="entry name" value="MFS_1"/>
    <property type="match status" value="1"/>
</dbReference>